<reference evidence="2" key="1">
    <citation type="submission" date="2019-08" db="EMBL/GenBank/DDBJ databases">
        <authorList>
            <person name="Liu F."/>
        </authorList>
    </citation>
    <scope>NUCLEOTIDE SEQUENCE [LARGE SCALE GENOMIC DNA]</scope>
    <source>
        <strain evidence="2">PA1801</strain>
        <tissue evidence="2">Leaf</tissue>
    </source>
</reference>
<name>A0A5B6WXI1_9ROSI</name>
<keyword evidence="1" id="KW-1133">Transmembrane helix</keyword>
<proteinExistence type="predicted"/>
<sequence>MTATPPAAFIFSIISFASSFVIPCLSITAASNFSNFTSNVVFSFFSSAFGAPAPAPAPAPPKSIPSSAMTCIFGCLSLSVRVGPICLRSSGGTAAIRSASSTTLSDGGGLGPYGS</sequence>
<comment type="caution">
    <text evidence="2">The sequence shown here is derived from an EMBL/GenBank/DDBJ whole genome shotgun (WGS) entry which is preliminary data.</text>
</comment>
<gene>
    <name evidence="2" type="ORF">EPI10_030547</name>
</gene>
<dbReference type="Proteomes" id="UP000325315">
    <property type="component" value="Unassembled WGS sequence"/>
</dbReference>
<accession>A0A5B6WXI1</accession>
<evidence type="ECO:0000256" key="1">
    <source>
        <dbReference type="SAM" id="Phobius"/>
    </source>
</evidence>
<dbReference type="AlphaFoldDB" id="A0A5B6WXI1"/>
<keyword evidence="3" id="KW-1185">Reference proteome</keyword>
<evidence type="ECO:0000313" key="2">
    <source>
        <dbReference type="EMBL" id="KAA3486661.1"/>
    </source>
</evidence>
<feature type="transmembrane region" description="Helical" evidence="1">
    <location>
        <begin position="6"/>
        <end position="29"/>
    </location>
</feature>
<evidence type="ECO:0000313" key="3">
    <source>
        <dbReference type="Proteomes" id="UP000325315"/>
    </source>
</evidence>
<keyword evidence="1" id="KW-0472">Membrane</keyword>
<protein>
    <submittedName>
        <fullName evidence="2">Uncharacterized protein</fullName>
    </submittedName>
</protein>
<organism evidence="2 3">
    <name type="scientific">Gossypium australe</name>
    <dbReference type="NCBI Taxonomy" id="47621"/>
    <lineage>
        <taxon>Eukaryota</taxon>
        <taxon>Viridiplantae</taxon>
        <taxon>Streptophyta</taxon>
        <taxon>Embryophyta</taxon>
        <taxon>Tracheophyta</taxon>
        <taxon>Spermatophyta</taxon>
        <taxon>Magnoliopsida</taxon>
        <taxon>eudicotyledons</taxon>
        <taxon>Gunneridae</taxon>
        <taxon>Pentapetalae</taxon>
        <taxon>rosids</taxon>
        <taxon>malvids</taxon>
        <taxon>Malvales</taxon>
        <taxon>Malvaceae</taxon>
        <taxon>Malvoideae</taxon>
        <taxon>Gossypium</taxon>
    </lineage>
</organism>
<keyword evidence="1" id="KW-0812">Transmembrane</keyword>
<dbReference type="EMBL" id="SMMG02000001">
    <property type="protein sequence ID" value="KAA3486661.1"/>
    <property type="molecule type" value="Genomic_DNA"/>
</dbReference>